<dbReference type="RefSeq" id="XP_033442726.1">
    <property type="nucleotide sequence ID" value="XM_033589926.1"/>
</dbReference>
<name>A0A6A5R4A4_9PLEO</name>
<dbReference type="Proteomes" id="UP000800082">
    <property type="component" value="Unassembled WGS sequence"/>
</dbReference>
<dbReference type="GeneID" id="54347575"/>
<sequence length="243" mass="27803">MPVLFRKMETRRLHNPGIKQLVQVLRTDPHSTADLGDARFKKATQAAIKKLPRRLRSSTMAWHGSLCSSHKGLDFYLINELWSWIRYELEVAIGRFLYPIVMSEILSKEDERCVRQLEPVARMFNAEWTLAESAAPGKIPIDTGSKWTYQENRCPACMLTRLGSDEVALFALFACMYGHLRSRSSGLNGASKIRSKRLRFVRYWMKTHPDGAQAAEEAYDLGLELKAIRRDAKASLLRSKRST</sequence>
<evidence type="ECO:0000313" key="2">
    <source>
        <dbReference type="Proteomes" id="UP000800082"/>
    </source>
</evidence>
<protein>
    <submittedName>
        <fullName evidence="1">Uncharacterized protein</fullName>
    </submittedName>
</protein>
<dbReference type="AlphaFoldDB" id="A0A6A5R4A4"/>
<accession>A0A6A5R4A4</accession>
<dbReference type="EMBL" id="ML979025">
    <property type="protein sequence ID" value="KAF1922473.1"/>
    <property type="molecule type" value="Genomic_DNA"/>
</dbReference>
<gene>
    <name evidence="1" type="ORF">M421DRAFT_38761</name>
</gene>
<keyword evidence="2" id="KW-1185">Reference proteome</keyword>
<dbReference type="OrthoDB" id="3786931at2759"/>
<proteinExistence type="predicted"/>
<evidence type="ECO:0000313" key="1">
    <source>
        <dbReference type="EMBL" id="KAF1922473.1"/>
    </source>
</evidence>
<organism evidence="1 2">
    <name type="scientific">Didymella exigua CBS 183.55</name>
    <dbReference type="NCBI Taxonomy" id="1150837"/>
    <lineage>
        <taxon>Eukaryota</taxon>
        <taxon>Fungi</taxon>
        <taxon>Dikarya</taxon>
        <taxon>Ascomycota</taxon>
        <taxon>Pezizomycotina</taxon>
        <taxon>Dothideomycetes</taxon>
        <taxon>Pleosporomycetidae</taxon>
        <taxon>Pleosporales</taxon>
        <taxon>Pleosporineae</taxon>
        <taxon>Didymellaceae</taxon>
        <taxon>Didymella</taxon>
    </lineage>
</organism>
<feature type="non-terminal residue" evidence="1">
    <location>
        <position position="243"/>
    </location>
</feature>
<reference evidence="1" key="1">
    <citation type="journal article" date="2020" name="Stud. Mycol.">
        <title>101 Dothideomycetes genomes: a test case for predicting lifestyles and emergence of pathogens.</title>
        <authorList>
            <person name="Haridas S."/>
            <person name="Albert R."/>
            <person name="Binder M."/>
            <person name="Bloem J."/>
            <person name="Labutti K."/>
            <person name="Salamov A."/>
            <person name="Andreopoulos B."/>
            <person name="Baker S."/>
            <person name="Barry K."/>
            <person name="Bills G."/>
            <person name="Bluhm B."/>
            <person name="Cannon C."/>
            <person name="Castanera R."/>
            <person name="Culley D."/>
            <person name="Daum C."/>
            <person name="Ezra D."/>
            <person name="Gonzalez J."/>
            <person name="Henrissat B."/>
            <person name="Kuo A."/>
            <person name="Liang C."/>
            <person name="Lipzen A."/>
            <person name="Lutzoni F."/>
            <person name="Magnuson J."/>
            <person name="Mondo S."/>
            <person name="Nolan M."/>
            <person name="Ohm R."/>
            <person name="Pangilinan J."/>
            <person name="Park H.-J."/>
            <person name="Ramirez L."/>
            <person name="Alfaro M."/>
            <person name="Sun H."/>
            <person name="Tritt A."/>
            <person name="Yoshinaga Y."/>
            <person name="Zwiers L.-H."/>
            <person name="Turgeon B."/>
            <person name="Goodwin S."/>
            <person name="Spatafora J."/>
            <person name="Crous P."/>
            <person name="Grigoriev I."/>
        </authorList>
    </citation>
    <scope>NUCLEOTIDE SEQUENCE</scope>
    <source>
        <strain evidence="1">CBS 183.55</strain>
    </source>
</reference>